<accession>A0A1E7ERG1</accession>
<organism evidence="2 3">
    <name type="scientific">Fragilariopsis cylindrus CCMP1102</name>
    <dbReference type="NCBI Taxonomy" id="635003"/>
    <lineage>
        <taxon>Eukaryota</taxon>
        <taxon>Sar</taxon>
        <taxon>Stramenopiles</taxon>
        <taxon>Ochrophyta</taxon>
        <taxon>Bacillariophyta</taxon>
        <taxon>Bacillariophyceae</taxon>
        <taxon>Bacillariophycidae</taxon>
        <taxon>Bacillariales</taxon>
        <taxon>Bacillariaceae</taxon>
        <taxon>Fragilariopsis</taxon>
    </lineage>
</organism>
<feature type="region of interest" description="Disordered" evidence="1">
    <location>
        <begin position="42"/>
        <end position="77"/>
    </location>
</feature>
<evidence type="ECO:0000256" key="1">
    <source>
        <dbReference type="SAM" id="MobiDB-lite"/>
    </source>
</evidence>
<evidence type="ECO:0000313" key="2">
    <source>
        <dbReference type="EMBL" id="OEU08419.1"/>
    </source>
</evidence>
<dbReference type="KEGG" id="fcy:FRACYDRAFT_249690"/>
<protein>
    <submittedName>
        <fullName evidence="2">Uncharacterized protein</fullName>
    </submittedName>
</protein>
<dbReference type="InParanoid" id="A0A1E7ERG1"/>
<sequence length="366" mass="41319">MEQCDVDQNDSNSGDSSATISEKSICGFSSSMGISVCSSSSSSSTNGSISGSSTSSSLLSNGEESDNINSSNNNNSAINININQDDQYCTETRNWTERVPIGLRFCPWAIKAKRQNRIKYISCLATDPFDKFWKQQNHGEPKYGHHDVLQVPSNDYDYDNSRDDEINNERKDELMQLFFQQLQNQITLVSFHPKFSRWRGLPYNIKVGSIVQCHQGMSGFTKSQEIYLAKILETSNSIFGQRRIKVQFLEDGREQQQQTNNDNSSNNAADRKKTTISNVKKEQYVPVDWIVFDDDNTTADSSPPPTTTVRPPLLDNCMHQTPYPTIHLIQNNDLGTLCVRDISRLKRKNIKTIMKLAENGTNQLLS</sequence>
<proteinExistence type="predicted"/>
<keyword evidence="3" id="KW-1185">Reference proteome</keyword>
<name>A0A1E7ERG1_9STRA</name>
<evidence type="ECO:0000313" key="3">
    <source>
        <dbReference type="Proteomes" id="UP000095751"/>
    </source>
</evidence>
<dbReference type="EMBL" id="KV784380">
    <property type="protein sequence ID" value="OEU08419.1"/>
    <property type="molecule type" value="Genomic_DNA"/>
</dbReference>
<gene>
    <name evidence="2" type="ORF">FRACYDRAFT_249690</name>
</gene>
<feature type="region of interest" description="Disordered" evidence="1">
    <location>
        <begin position="252"/>
        <end position="277"/>
    </location>
</feature>
<reference evidence="2 3" key="1">
    <citation type="submission" date="2016-09" db="EMBL/GenBank/DDBJ databases">
        <title>Extensive genetic diversity and differential bi-allelic expression allows diatom success in the polar Southern Ocean.</title>
        <authorList>
            <consortium name="DOE Joint Genome Institute"/>
            <person name="Mock T."/>
            <person name="Otillar R.P."/>
            <person name="Strauss J."/>
            <person name="Dupont C."/>
            <person name="Frickenhaus S."/>
            <person name="Maumus F."/>
            <person name="Mcmullan M."/>
            <person name="Sanges R."/>
            <person name="Schmutz J."/>
            <person name="Toseland A."/>
            <person name="Valas R."/>
            <person name="Veluchamy A."/>
            <person name="Ward B.J."/>
            <person name="Allen A."/>
            <person name="Barry K."/>
            <person name="Falciatore A."/>
            <person name="Ferrante M."/>
            <person name="Fortunato A.E."/>
            <person name="Gloeckner G."/>
            <person name="Gruber A."/>
            <person name="Hipkin R."/>
            <person name="Janech M."/>
            <person name="Kroth P."/>
            <person name="Leese F."/>
            <person name="Lindquist E."/>
            <person name="Lyon B.R."/>
            <person name="Martin J."/>
            <person name="Mayer C."/>
            <person name="Parker M."/>
            <person name="Quesneville H."/>
            <person name="Raymond J."/>
            <person name="Uhlig C."/>
            <person name="Valentin K.U."/>
            <person name="Worden A.Z."/>
            <person name="Armbrust E.V."/>
            <person name="Bowler C."/>
            <person name="Green B."/>
            <person name="Moulton V."/>
            <person name="Van Oosterhout C."/>
            <person name="Grigoriev I."/>
        </authorList>
    </citation>
    <scope>NUCLEOTIDE SEQUENCE [LARGE SCALE GENOMIC DNA]</scope>
    <source>
        <strain evidence="2 3">CCMP1102</strain>
    </source>
</reference>
<dbReference type="OrthoDB" id="47278at2759"/>
<dbReference type="Proteomes" id="UP000095751">
    <property type="component" value="Unassembled WGS sequence"/>
</dbReference>
<dbReference type="AlphaFoldDB" id="A0A1E7ERG1"/>